<protein>
    <submittedName>
        <fullName evidence="1">2-keto-4-pentenoate hydratase</fullName>
    </submittedName>
</protein>
<dbReference type="PANTHER" id="PTHR30143">
    <property type="entry name" value="ACID HYDRATASE"/>
    <property type="match status" value="1"/>
</dbReference>
<dbReference type="RefSeq" id="WP_257594923.1">
    <property type="nucleotide sequence ID" value="NZ_JANKHH010000003.1"/>
</dbReference>
<dbReference type="Gene3D" id="3.90.850.10">
    <property type="entry name" value="Fumarylacetoacetase-like, C-terminal domain"/>
    <property type="match status" value="1"/>
</dbReference>
<reference evidence="1 2" key="1">
    <citation type="submission" date="2022-08" db="EMBL/GenBank/DDBJ databases">
        <title>Polyphasic taxonomy analysis of Qipengyuania sp.RS5-5.</title>
        <authorList>
            <person name="Xamxidin M."/>
            <person name="Wu M."/>
        </authorList>
    </citation>
    <scope>NUCLEOTIDE SEQUENCE [LARGE SCALE GENOMIC DNA]</scope>
    <source>
        <strain evidence="1 2">RS5-5</strain>
    </source>
</reference>
<dbReference type="Proteomes" id="UP001206067">
    <property type="component" value="Unassembled WGS sequence"/>
</dbReference>
<proteinExistence type="predicted"/>
<dbReference type="EMBL" id="JANKHH010000003">
    <property type="protein sequence ID" value="MCR2833154.1"/>
    <property type="molecule type" value="Genomic_DNA"/>
</dbReference>
<dbReference type="SUPFAM" id="SSF56529">
    <property type="entry name" value="FAH"/>
    <property type="match status" value="1"/>
</dbReference>
<dbReference type="InterPro" id="IPR050772">
    <property type="entry name" value="Hydratase-Decarb/MhpD_sf"/>
</dbReference>
<comment type="caution">
    <text evidence="1">The sequence shown here is derived from an EMBL/GenBank/DDBJ whole genome shotgun (WGS) entry which is preliminary data.</text>
</comment>
<sequence>MTVEAREIANAFVEARRSGAAIARYPGERPTDLETAYQIQDCALSLWNREIGGWKVGRINPPMDTILGTNRLAGPVFADLVHTASDAPARFKVFGGGFAAVEAEFMLRIAPVAASLPTNPQQAMMWIDEIRIGIEVASSPYAAINVDGPCVTVSDHGNNAGLLLGPVVPRELWPHLDEIGVSTDIDGLLVGEATTATMLDGPFGAVAFLLDNLRQRRIAPQAGWWISSGAITGVHEVAGGQSSAASFEGVGTVSVIIE</sequence>
<evidence type="ECO:0000313" key="2">
    <source>
        <dbReference type="Proteomes" id="UP001206067"/>
    </source>
</evidence>
<accession>A0ABT1XNC1</accession>
<gene>
    <name evidence="1" type="ORF">NSO95_04295</name>
</gene>
<dbReference type="InterPro" id="IPR036663">
    <property type="entry name" value="Fumarylacetoacetase_C_sf"/>
</dbReference>
<name>A0ABT1XNC1_9SPHN</name>
<evidence type="ECO:0000313" key="1">
    <source>
        <dbReference type="EMBL" id="MCR2833154.1"/>
    </source>
</evidence>
<dbReference type="PANTHER" id="PTHR30143:SF0">
    <property type="entry name" value="2-KETO-4-PENTENOATE HYDRATASE"/>
    <property type="match status" value="1"/>
</dbReference>
<organism evidence="1 2">
    <name type="scientific">Parerythrobacter lacustris</name>
    <dbReference type="NCBI Taxonomy" id="2969984"/>
    <lineage>
        <taxon>Bacteria</taxon>
        <taxon>Pseudomonadati</taxon>
        <taxon>Pseudomonadota</taxon>
        <taxon>Alphaproteobacteria</taxon>
        <taxon>Sphingomonadales</taxon>
        <taxon>Erythrobacteraceae</taxon>
        <taxon>Parerythrobacter</taxon>
    </lineage>
</organism>
<keyword evidence="2" id="KW-1185">Reference proteome</keyword>